<dbReference type="RefSeq" id="WP_224138984.1">
    <property type="nucleotide sequence ID" value="NZ_JAIQUM010000019.1"/>
</dbReference>
<dbReference type="PANTHER" id="PTHR43825">
    <property type="entry name" value="PYRUVATE DEHYDROGENASE E1 COMPONENT"/>
    <property type="match status" value="1"/>
</dbReference>
<name>A0ABS7UQX9_9BACI</name>
<sequence>MTKMEAPRQGFANALIKLGKQHEDLVVLDADCAKSNMTNLFKAEYPNRFFNIGISECDIVGTGAGMAVAGKVPFVNAYANFLTGRGFDQMRISVCYSNQNVKICGHNAGTSAAQEGATHLPLEDISLMRSLPRMTVIVPADSLEMEKAVEAAYNFDGPVYLRVGKLPVPIVTKPEDKFEIGKAIKYREGSDITLISTGIMLDETFKAADELEALGVSAEVLHIHTIKPIDKEAVLASVVKTNKVITVEEHSIIGGLGSAVAEVLAENHPAALRRIGTNDRFGVSGKMDELLDFFELRASRIVRTANELLGAKVTN</sequence>
<dbReference type="SMART" id="SM00861">
    <property type="entry name" value="Transket_pyr"/>
    <property type="match status" value="1"/>
</dbReference>
<dbReference type="EMBL" id="JAIQUM010000019">
    <property type="protein sequence ID" value="MBZ5750696.1"/>
    <property type="molecule type" value="Genomic_DNA"/>
</dbReference>
<dbReference type="PANTHER" id="PTHR43825:SF1">
    <property type="entry name" value="TRANSKETOLASE-LIKE PYRIMIDINE-BINDING DOMAIN-CONTAINING PROTEIN"/>
    <property type="match status" value="1"/>
</dbReference>
<dbReference type="CDD" id="cd07033">
    <property type="entry name" value="TPP_PYR_DXS_TK_like"/>
    <property type="match status" value="1"/>
</dbReference>
<gene>
    <name evidence="2" type="ORF">K9V48_10625</name>
</gene>
<accession>A0ABS7UQX9</accession>
<dbReference type="InterPro" id="IPR033248">
    <property type="entry name" value="Transketolase_C"/>
</dbReference>
<feature type="domain" description="Transketolase-like pyrimidine-binding" evidence="1">
    <location>
        <begin position="5"/>
        <end position="170"/>
    </location>
</feature>
<dbReference type="Pfam" id="PF02779">
    <property type="entry name" value="Transket_pyr"/>
    <property type="match status" value="1"/>
</dbReference>
<dbReference type="InterPro" id="IPR005475">
    <property type="entry name" value="Transketolase-like_Pyr-bd"/>
</dbReference>
<dbReference type="InterPro" id="IPR009014">
    <property type="entry name" value="Transketo_C/PFOR_II"/>
</dbReference>
<dbReference type="Gene3D" id="3.40.50.970">
    <property type="match status" value="1"/>
</dbReference>
<dbReference type="SUPFAM" id="SSF52518">
    <property type="entry name" value="Thiamin diphosphate-binding fold (THDP-binding)"/>
    <property type="match status" value="1"/>
</dbReference>
<dbReference type="Pfam" id="PF02780">
    <property type="entry name" value="Transketolase_C"/>
    <property type="match status" value="1"/>
</dbReference>
<protein>
    <submittedName>
        <fullName evidence="2">Transketolase family protein</fullName>
    </submittedName>
</protein>
<organism evidence="2 3">
    <name type="scientific">Metabacillus rhizolycopersici</name>
    <dbReference type="NCBI Taxonomy" id="2875709"/>
    <lineage>
        <taxon>Bacteria</taxon>
        <taxon>Bacillati</taxon>
        <taxon>Bacillota</taxon>
        <taxon>Bacilli</taxon>
        <taxon>Bacillales</taxon>
        <taxon>Bacillaceae</taxon>
        <taxon>Metabacillus</taxon>
    </lineage>
</organism>
<comment type="caution">
    <text evidence="2">The sequence shown here is derived from an EMBL/GenBank/DDBJ whole genome shotgun (WGS) entry which is preliminary data.</text>
</comment>
<dbReference type="SUPFAM" id="SSF52922">
    <property type="entry name" value="TK C-terminal domain-like"/>
    <property type="match status" value="1"/>
</dbReference>
<dbReference type="Proteomes" id="UP001165287">
    <property type="component" value="Unassembled WGS sequence"/>
</dbReference>
<evidence type="ECO:0000259" key="1">
    <source>
        <dbReference type="SMART" id="SM00861"/>
    </source>
</evidence>
<keyword evidence="3" id="KW-1185">Reference proteome</keyword>
<dbReference type="InterPro" id="IPR051157">
    <property type="entry name" value="PDH/Transketolase"/>
</dbReference>
<dbReference type="InterPro" id="IPR029061">
    <property type="entry name" value="THDP-binding"/>
</dbReference>
<evidence type="ECO:0000313" key="3">
    <source>
        <dbReference type="Proteomes" id="UP001165287"/>
    </source>
</evidence>
<evidence type="ECO:0000313" key="2">
    <source>
        <dbReference type="EMBL" id="MBZ5750696.1"/>
    </source>
</evidence>
<proteinExistence type="predicted"/>
<reference evidence="2" key="1">
    <citation type="submission" date="2024-05" db="EMBL/GenBank/DDBJ databases">
        <title>Metabacillus sp. nov., isolated from the rhizosphere soil of tomato plants.</title>
        <authorList>
            <person name="Ma R."/>
        </authorList>
    </citation>
    <scope>NUCLEOTIDE SEQUENCE</scope>
    <source>
        <strain evidence="2">DBTR6</strain>
    </source>
</reference>
<dbReference type="Gene3D" id="3.40.50.920">
    <property type="match status" value="1"/>
</dbReference>